<comment type="similarity">
    <text evidence="8">Belongs to the UbiA prenyltransferase family. Protoheme IX farnesyltransferase subfamily.</text>
</comment>
<comment type="function">
    <text evidence="8">Converts heme B (protoheme IX) to heme O by substitution of the vinyl group on carbon 2 of heme B porphyrin ring with a hydroxyethyl farnesyl side group.</text>
</comment>
<name>A0ABR8XLA6_9BACL</name>
<dbReference type="InterPro" id="IPR000537">
    <property type="entry name" value="UbiA_prenyltransferase"/>
</dbReference>
<accession>A0ABR8XLA6</accession>
<evidence type="ECO:0000256" key="8">
    <source>
        <dbReference type="HAMAP-Rule" id="MF_00154"/>
    </source>
</evidence>
<comment type="pathway">
    <text evidence="8">Porphyrin-containing compound metabolism; heme O biosynthesis; heme O from protoheme: step 1/1.</text>
</comment>
<keyword evidence="6 8" id="KW-0472">Membrane</keyword>
<evidence type="ECO:0000256" key="1">
    <source>
        <dbReference type="ARBA" id="ARBA00004141"/>
    </source>
</evidence>
<dbReference type="NCBIfam" id="TIGR01473">
    <property type="entry name" value="cyoE_ctaB"/>
    <property type="match status" value="1"/>
</dbReference>
<dbReference type="InterPro" id="IPR030470">
    <property type="entry name" value="UbiA_prenylTrfase_CS"/>
</dbReference>
<evidence type="ECO:0000256" key="6">
    <source>
        <dbReference type="ARBA" id="ARBA00023136"/>
    </source>
</evidence>
<dbReference type="HAMAP" id="MF_00154">
    <property type="entry name" value="CyoE_CtaB"/>
    <property type="match status" value="1"/>
</dbReference>
<evidence type="ECO:0000256" key="7">
    <source>
        <dbReference type="ARBA" id="ARBA00047690"/>
    </source>
</evidence>
<feature type="transmembrane region" description="Helical" evidence="8">
    <location>
        <begin position="45"/>
        <end position="69"/>
    </location>
</feature>
<evidence type="ECO:0000256" key="3">
    <source>
        <dbReference type="ARBA" id="ARBA00022692"/>
    </source>
</evidence>
<comment type="subunit">
    <text evidence="8">Interacts with CtaA.</text>
</comment>
<dbReference type="CDD" id="cd13957">
    <property type="entry name" value="PT_UbiA_Cox10"/>
    <property type="match status" value="1"/>
</dbReference>
<feature type="transmembrane region" description="Helical" evidence="8">
    <location>
        <begin position="117"/>
        <end position="134"/>
    </location>
</feature>
<dbReference type="Proteomes" id="UP000600565">
    <property type="component" value="Unassembled WGS sequence"/>
</dbReference>
<keyword evidence="4 8" id="KW-1133">Transmembrane helix</keyword>
<dbReference type="RefSeq" id="WP_191703313.1">
    <property type="nucleotide sequence ID" value="NZ_JACSPW010000004.1"/>
</dbReference>
<feature type="transmembrane region" description="Helical" evidence="8">
    <location>
        <begin position="90"/>
        <end position="111"/>
    </location>
</feature>
<dbReference type="EC" id="2.5.1.141" evidence="8"/>
<evidence type="ECO:0000256" key="4">
    <source>
        <dbReference type="ARBA" id="ARBA00022989"/>
    </source>
</evidence>
<comment type="catalytic activity">
    <reaction evidence="7 8">
        <text>heme b + (2E,6E)-farnesyl diphosphate + H2O = Fe(II)-heme o + diphosphate</text>
        <dbReference type="Rhea" id="RHEA:28070"/>
        <dbReference type="ChEBI" id="CHEBI:15377"/>
        <dbReference type="ChEBI" id="CHEBI:33019"/>
        <dbReference type="ChEBI" id="CHEBI:60344"/>
        <dbReference type="ChEBI" id="CHEBI:60530"/>
        <dbReference type="ChEBI" id="CHEBI:175763"/>
        <dbReference type="EC" id="2.5.1.141"/>
    </reaction>
</comment>
<comment type="subcellular location">
    <subcellularLocation>
        <location evidence="8">Cell membrane</location>
        <topology evidence="8">Multi-pass membrane protein</topology>
    </subcellularLocation>
    <subcellularLocation>
        <location evidence="1">Membrane</location>
        <topology evidence="1">Multi-pass membrane protein</topology>
    </subcellularLocation>
</comment>
<keyword evidence="2 8" id="KW-0808">Transferase</keyword>
<comment type="miscellaneous">
    <text evidence="8">Carbon 2 of the heme B porphyrin ring is defined according to the Fischer nomenclature.</text>
</comment>
<evidence type="ECO:0000256" key="5">
    <source>
        <dbReference type="ARBA" id="ARBA00023133"/>
    </source>
</evidence>
<dbReference type="PANTHER" id="PTHR43448:SF2">
    <property type="entry name" value="PROTOHEME IX FARNESYLTRANSFERASE, MITOCHONDRIAL"/>
    <property type="match status" value="1"/>
</dbReference>
<dbReference type="Gene3D" id="1.10.357.140">
    <property type="entry name" value="UbiA prenyltransferase"/>
    <property type="match status" value="1"/>
</dbReference>
<dbReference type="EMBL" id="JACSPW010000004">
    <property type="protein sequence ID" value="MBD8032729.1"/>
    <property type="molecule type" value="Genomic_DNA"/>
</dbReference>
<keyword evidence="3 8" id="KW-0812">Transmembrane</keyword>
<feature type="transmembrane region" description="Helical" evidence="8">
    <location>
        <begin position="270"/>
        <end position="295"/>
    </location>
</feature>
<comment type="caution">
    <text evidence="9">The sequence shown here is derived from an EMBL/GenBank/DDBJ whole genome shotgun (WGS) entry which is preliminary data.</text>
</comment>
<protein>
    <recommendedName>
        <fullName evidence="8">Protoheme IX farnesyltransferase</fullName>
        <ecNumber evidence="8">2.5.1.141</ecNumber>
    </recommendedName>
    <alternativeName>
        <fullName evidence="8">Heme B farnesyltransferase</fullName>
    </alternativeName>
    <alternativeName>
        <fullName evidence="8">Heme O synthase</fullName>
    </alternativeName>
</protein>
<proteinExistence type="inferred from homology"/>
<gene>
    <name evidence="8" type="primary">ctaB</name>
    <name evidence="9" type="ORF">H9632_06585</name>
</gene>
<dbReference type="GO" id="GO:0016740">
    <property type="term" value="F:transferase activity"/>
    <property type="evidence" value="ECO:0007669"/>
    <property type="project" value="UniProtKB-KW"/>
</dbReference>
<reference evidence="9 10" key="1">
    <citation type="submission" date="2020-08" db="EMBL/GenBank/DDBJ databases">
        <title>A Genomic Blueprint of the Chicken Gut Microbiome.</title>
        <authorList>
            <person name="Gilroy R."/>
            <person name="Ravi A."/>
            <person name="Getino M."/>
            <person name="Pursley I."/>
            <person name="Horton D.L."/>
            <person name="Alikhan N.-F."/>
            <person name="Baker D."/>
            <person name="Gharbi K."/>
            <person name="Hall N."/>
            <person name="Watson M."/>
            <person name="Adriaenssens E.M."/>
            <person name="Foster-Nyarko E."/>
            <person name="Jarju S."/>
            <person name="Secka A."/>
            <person name="Antonio M."/>
            <person name="Oren A."/>
            <person name="Chaudhuri R."/>
            <person name="La Ragione R.M."/>
            <person name="Hildebrand F."/>
            <person name="Pallen M.J."/>
        </authorList>
    </citation>
    <scope>NUCLEOTIDE SEQUENCE [LARGE SCALE GENOMIC DNA]</scope>
    <source>
        <strain evidence="9 10">Sa1YVA6</strain>
    </source>
</reference>
<keyword evidence="10" id="KW-1185">Reference proteome</keyword>
<evidence type="ECO:0000256" key="2">
    <source>
        <dbReference type="ARBA" id="ARBA00022679"/>
    </source>
</evidence>
<keyword evidence="5 8" id="KW-0350">Heme biosynthesis</keyword>
<sequence length="298" mass="33184">MQTQSNRQLWAQAVKTGIIKSNLIPMIAALMLALYTYELNFIEHIPAIIFAILGSAAVIAAAGAYNNVYDRDIDQIMPRTKTRPTVTGELSAKVVLIVATILLILGCVALYLASPLAAMLGFLGVFFYVVPYTMWTKRRTIWNTEVGSISGAMPPLIGWAAVAPDIWHPAAWALFLIMVIWQMPHFYAIAIRKKEDYAAANIPMLPVAKGERRTYIQSNIYLVLLCLSSFLFYPLSLGLTIVSLILSVIWLCMSITASKKREEKKWANIMFGYSLFHMMAVFGTVFIYASVGMILNAL</sequence>
<dbReference type="PANTHER" id="PTHR43448">
    <property type="entry name" value="PROTOHEME IX FARNESYLTRANSFERASE, MITOCHONDRIAL"/>
    <property type="match status" value="1"/>
</dbReference>
<organism evidence="9 10">
    <name type="scientific">Solibacillus merdavium</name>
    <dbReference type="NCBI Taxonomy" id="2762218"/>
    <lineage>
        <taxon>Bacteria</taxon>
        <taxon>Bacillati</taxon>
        <taxon>Bacillota</taxon>
        <taxon>Bacilli</taxon>
        <taxon>Bacillales</taxon>
        <taxon>Caryophanaceae</taxon>
        <taxon>Solibacillus</taxon>
    </lineage>
</organism>
<feature type="transmembrane region" description="Helical" evidence="8">
    <location>
        <begin position="239"/>
        <end position="258"/>
    </location>
</feature>
<feature type="transmembrane region" description="Helical" evidence="8">
    <location>
        <begin position="21"/>
        <end position="39"/>
    </location>
</feature>
<dbReference type="Pfam" id="PF01040">
    <property type="entry name" value="UbiA"/>
    <property type="match status" value="1"/>
</dbReference>
<dbReference type="PROSITE" id="PS00943">
    <property type="entry name" value="UBIA"/>
    <property type="match status" value="1"/>
</dbReference>
<evidence type="ECO:0000313" key="9">
    <source>
        <dbReference type="EMBL" id="MBD8032729.1"/>
    </source>
</evidence>
<keyword evidence="8" id="KW-1003">Cell membrane</keyword>
<dbReference type="InterPro" id="IPR044878">
    <property type="entry name" value="UbiA_sf"/>
</dbReference>
<evidence type="ECO:0000313" key="10">
    <source>
        <dbReference type="Proteomes" id="UP000600565"/>
    </source>
</evidence>
<dbReference type="InterPro" id="IPR006369">
    <property type="entry name" value="Protohaem_IX_farnesylTrfase"/>
</dbReference>